<keyword evidence="1" id="KW-0238">DNA-binding</keyword>
<proteinExistence type="predicted"/>
<dbReference type="Proteomes" id="UP000789831">
    <property type="component" value="Unassembled WGS sequence"/>
</dbReference>
<organism evidence="3 4">
    <name type="scientific">Ambispora gerdemannii</name>
    <dbReference type="NCBI Taxonomy" id="144530"/>
    <lineage>
        <taxon>Eukaryota</taxon>
        <taxon>Fungi</taxon>
        <taxon>Fungi incertae sedis</taxon>
        <taxon>Mucoromycota</taxon>
        <taxon>Glomeromycotina</taxon>
        <taxon>Glomeromycetes</taxon>
        <taxon>Archaeosporales</taxon>
        <taxon>Ambisporaceae</taxon>
        <taxon>Ambispora</taxon>
    </lineage>
</organism>
<dbReference type="AlphaFoldDB" id="A0A9N9AKL4"/>
<keyword evidence="1" id="KW-0539">Nucleus</keyword>
<dbReference type="PROSITE" id="PS50118">
    <property type="entry name" value="HMG_BOX_2"/>
    <property type="match status" value="1"/>
</dbReference>
<dbReference type="SUPFAM" id="SSF47095">
    <property type="entry name" value="HMG-box"/>
    <property type="match status" value="1"/>
</dbReference>
<dbReference type="Pfam" id="PF00505">
    <property type="entry name" value="HMG_box"/>
    <property type="match status" value="1"/>
</dbReference>
<evidence type="ECO:0000313" key="3">
    <source>
        <dbReference type="EMBL" id="CAG8531787.1"/>
    </source>
</evidence>
<keyword evidence="4" id="KW-1185">Reference proteome</keyword>
<evidence type="ECO:0000259" key="2">
    <source>
        <dbReference type="PROSITE" id="PS50118"/>
    </source>
</evidence>
<sequence length="257" mass="29433">MNNYEYLSETERLLLSQCPYNLTLTIEELTKPSAKKHENPGKPPRPQNSWIIFRKDYEANIRLLNPDVKQNVIHTAKGCSVKWKSQSIEVKNFFKILEKIACKNHEQIYPNYKYRPKNAKDSSYKKFIFWEQKKYAFISTKSSSTNDNSFQEAAEINASTSLTNNMTNNLSNLTSPAIHNNLSINSVTTLPILINNFSTFSNNQFIFALIPISTTPFISSPSSHVQISIPEYLTYNSTYMAGNLSNFSFDDCDSFTN</sequence>
<evidence type="ECO:0000313" key="4">
    <source>
        <dbReference type="Proteomes" id="UP000789831"/>
    </source>
</evidence>
<dbReference type="GO" id="GO:0005634">
    <property type="term" value="C:nucleus"/>
    <property type="evidence" value="ECO:0007669"/>
    <property type="project" value="UniProtKB-UniRule"/>
</dbReference>
<dbReference type="InterPro" id="IPR036910">
    <property type="entry name" value="HMG_box_dom_sf"/>
</dbReference>
<accession>A0A9N9AKL4</accession>
<dbReference type="OrthoDB" id="6247875at2759"/>
<dbReference type="SMART" id="SM00398">
    <property type="entry name" value="HMG"/>
    <property type="match status" value="1"/>
</dbReference>
<dbReference type="InterPro" id="IPR009071">
    <property type="entry name" value="HMG_box_dom"/>
</dbReference>
<dbReference type="CDD" id="cd01389">
    <property type="entry name" value="HMG-box_ROX1-like"/>
    <property type="match status" value="1"/>
</dbReference>
<comment type="caution">
    <text evidence="3">The sequence shown here is derived from an EMBL/GenBank/DDBJ whole genome shotgun (WGS) entry which is preliminary data.</text>
</comment>
<dbReference type="Gene3D" id="1.10.30.10">
    <property type="entry name" value="High mobility group box domain"/>
    <property type="match status" value="1"/>
</dbReference>
<dbReference type="GO" id="GO:0003677">
    <property type="term" value="F:DNA binding"/>
    <property type="evidence" value="ECO:0007669"/>
    <property type="project" value="UniProtKB-UniRule"/>
</dbReference>
<dbReference type="EMBL" id="CAJVPL010000816">
    <property type="protein sequence ID" value="CAG8531787.1"/>
    <property type="molecule type" value="Genomic_DNA"/>
</dbReference>
<protein>
    <submittedName>
        <fullName evidence="3">12825_t:CDS:1</fullName>
    </submittedName>
</protein>
<feature type="domain" description="HMG box" evidence="2">
    <location>
        <begin position="43"/>
        <end position="113"/>
    </location>
</feature>
<evidence type="ECO:0000256" key="1">
    <source>
        <dbReference type="PROSITE-ProRule" id="PRU00267"/>
    </source>
</evidence>
<gene>
    <name evidence="3" type="ORF">AGERDE_LOCUS5746</name>
</gene>
<reference evidence="3" key="1">
    <citation type="submission" date="2021-06" db="EMBL/GenBank/DDBJ databases">
        <authorList>
            <person name="Kallberg Y."/>
            <person name="Tangrot J."/>
            <person name="Rosling A."/>
        </authorList>
    </citation>
    <scope>NUCLEOTIDE SEQUENCE</scope>
    <source>
        <strain evidence="3">MT106</strain>
    </source>
</reference>
<name>A0A9N9AKL4_9GLOM</name>
<feature type="DNA-binding region" description="HMG box" evidence="1">
    <location>
        <begin position="43"/>
        <end position="113"/>
    </location>
</feature>